<protein>
    <submittedName>
        <fullName evidence="1">Uncharacterized protein</fullName>
    </submittedName>
</protein>
<reference evidence="2" key="1">
    <citation type="submission" date="2018-03" db="EMBL/GenBank/DDBJ databases">
        <authorList>
            <person name="Rodrigo-Torres L."/>
            <person name="Arahal R. D."/>
            <person name="Lucena T."/>
        </authorList>
    </citation>
    <scope>NUCLEOTIDE SEQUENCE [LARGE SCALE GENOMIC DNA]</scope>
    <source>
        <strain evidence="2">CECT 7615</strain>
    </source>
</reference>
<dbReference type="RefSeq" id="WP_268877566.1">
    <property type="nucleotide sequence ID" value="NZ_ONZG01000013.1"/>
</dbReference>
<name>A0A2R8CEM0_9RHOB</name>
<evidence type="ECO:0000313" key="2">
    <source>
        <dbReference type="Proteomes" id="UP000244898"/>
    </source>
</evidence>
<sequence>MNRRSFSISAVLAAAIWQVPLFRRYFPQRVQNGWLLKDDDV</sequence>
<accession>A0A2R8CEM0</accession>
<dbReference type="Proteomes" id="UP000244898">
    <property type="component" value="Unassembled WGS sequence"/>
</dbReference>
<organism evidence="1 2">
    <name type="scientific">Falsiruegeria mediterranea M17</name>
    <dbReference type="NCBI Taxonomy" id="1200281"/>
    <lineage>
        <taxon>Bacteria</taxon>
        <taxon>Pseudomonadati</taxon>
        <taxon>Pseudomonadota</taxon>
        <taxon>Alphaproteobacteria</taxon>
        <taxon>Rhodobacterales</taxon>
        <taxon>Roseobacteraceae</taxon>
        <taxon>Falsiruegeria</taxon>
    </lineage>
</organism>
<dbReference type="AlphaFoldDB" id="A0A2R8CEM0"/>
<gene>
    <name evidence="1" type="ORF">TRM7615_04354</name>
</gene>
<keyword evidence="2" id="KW-1185">Reference proteome</keyword>
<dbReference type="EMBL" id="ONZG01000013">
    <property type="protein sequence ID" value="SPJ30819.1"/>
    <property type="molecule type" value="Genomic_DNA"/>
</dbReference>
<proteinExistence type="predicted"/>
<evidence type="ECO:0000313" key="1">
    <source>
        <dbReference type="EMBL" id="SPJ30819.1"/>
    </source>
</evidence>